<dbReference type="EMBL" id="BAAARJ010000005">
    <property type="protein sequence ID" value="GAA2604504.1"/>
    <property type="molecule type" value="Genomic_DNA"/>
</dbReference>
<reference evidence="1 2" key="1">
    <citation type="journal article" date="2019" name="Int. J. Syst. Evol. Microbiol.">
        <title>The Global Catalogue of Microorganisms (GCM) 10K type strain sequencing project: providing services to taxonomists for standard genome sequencing and annotation.</title>
        <authorList>
            <consortium name="The Broad Institute Genomics Platform"/>
            <consortium name="The Broad Institute Genome Sequencing Center for Infectious Disease"/>
            <person name="Wu L."/>
            <person name="Ma J."/>
        </authorList>
    </citation>
    <scope>NUCLEOTIDE SEQUENCE [LARGE SCALE GENOMIC DNA]</scope>
    <source>
        <strain evidence="1 2">JCM 16373</strain>
    </source>
</reference>
<accession>A0ABN3PYA7</accession>
<organism evidence="1 2">
    <name type="scientific">Streptomyces axinellae</name>
    <dbReference type="NCBI Taxonomy" id="552788"/>
    <lineage>
        <taxon>Bacteria</taxon>
        <taxon>Bacillati</taxon>
        <taxon>Actinomycetota</taxon>
        <taxon>Actinomycetes</taxon>
        <taxon>Kitasatosporales</taxon>
        <taxon>Streptomycetaceae</taxon>
        <taxon>Streptomyces</taxon>
    </lineage>
</organism>
<protein>
    <recommendedName>
        <fullName evidence="3">SnoaL-like domain-containing protein</fullName>
    </recommendedName>
</protein>
<proteinExistence type="predicted"/>
<comment type="caution">
    <text evidence="1">The sequence shown here is derived from an EMBL/GenBank/DDBJ whole genome shotgun (WGS) entry which is preliminary data.</text>
</comment>
<dbReference type="Proteomes" id="UP001501447">
    <property type="component" value="Unassembled WGS sequence"/>
</dbReference>
<evidence type="ECO:0000313" key="2">
    <source>
        <dbReference type="Proteomes" id="UP001501447"/>
    </source>
</evidence>
<sequence>MWVGSVMADNPRSVYLSADMTYTRTDKGWRVQTVLIGFGTMVRGADGGTA</sequence>
<evidence type="ECO:0008006" key="3">
    <source>
        <dbReference type="Google" id="ProtNLM"/>
    </source>
</evidence>
<gene>
    <name evidence="1" type="ORF">GCM10009863_17550</name>
</gene>
<evidence type="ECO:0000313" key="1">
    <source>
        <dbReference type="EMBL" id="GAA2604504.1"/>
    </source>
</evidence>
<name>A0ABN3PYA7_9ACTN</name>
<keyword evidence="2" id="KW-1185">Reference proteome</keyword>